<comment type="caution">
    <text evidence="3">The sequence shown here is derived from an EMBL/GenBank/DDBJ whole genome shotgun (WGS) entry which is preliminary data.</text>
</comment>
<keyword evidence="4" id="KW-1185">Reference proteome</keyword>
<dbReference type="EMBL" id="QNUK01000523">
    <property type="protein sequence ID" value="KAF5892159.1"/>
    <property type="molecule type" value="Genomic_DNA"/>
</dbReference>
<dbReference type="Pfam" id="PF18474">
    <property type="entry name" value="DUF5614"/>
    <property type="match status" value="1"/>
</dbReference>
<feature type="compositionally biased region" description="Polar residues" evidence="1">
    <location>
        <begin position="15"/>
        <end position="26"/>
    </location>
</feature>
<feature type="region of interest" description="Disordered" evidence="1">
    <location>
        <begin position="1"/>
        <end position="26"/>
    </location>
</feature>
<accession>A0A8J4TKC8</accession>
<dbReference type="InterPro" id="IPR041076">
    <property type="entry name" value="DUF5614"/>
</dbReference>
<dbReference type="Proteomes" id="UP000727407">
    <property type="component" value="Unassembled WGS sequence"/>
</dbReference>
<evidence type="ECO:0000259" key="2">
    <source>
        <dbReference type="Pfam" id="PF18474"/>
    </source>
</evidence>
<dbReference type="AlphaFoldDB" id="A0A8J4TKC8"/>
<protein>
    <submittedName>
        <fullName evidence="3">UPF0415 protein C7orf25</fullName>
    </submittedName>
</protein>
<evidence type="ECO:0000313" key="3">
    <source>
        <dbReference type="EMBL" id="KAF5892159.1"/>
    </source>
</evidence>
<gene>
    <name evidence="3" type="ORF">DAT39_018152</name>
</gene>
<feature type="domain" description="DUF5614" evidence="2">
    <location>
        <begin position="23"/>
        <end position="73"/>
    </location>
</feature>
<evidence type="ECO:0000313" key="4">
    <source>
        <dbReference type="Proteomes" id="UP000727407"/>
    </source>
</evidence>
<organism evidence="3 4">
    <name type="scientific">Clarias magur</name>
    <name type="common">Asian catfish</name>
    <name type="synonym">Macropteronotus magur</name>
    <dbReference type="NCBI Taxonomy" id="1594786"/>
    <lineage>
        <taxon>Eukaryota</taxon>
        <taxon>Metazoa</taxon>
        <taxon>Chordata</taxon>
        <taxon>Craniata</taxon>
        <taxon>Vertebrata</taxon>
        <taxon>Euteleostomi</taxon>
        <taxon>Actinopterygii</taxon>
        <taxon>Neopterygii</taxon>
        <taxon>Teleostei</taxon>
        <taxon>Ostariophysi</taxon>
        <taxon>Siluriformes</taxon>
        <taxon>Clariidae</taxon>
        <taxon>Clarias</taxon>
    </lineage>
</organism>
<proteinExistence type="predicted"/>
<reference evidence="3" key="1">
    <citation type="submission" date="2020-07" db="EMBL/GenBank/DDBJ databases">
        <title>Clarias magur genome sequencing, assembly and annotation.</title>
        <authorList>
            <person name="Kushwaha B."/>
            <person name="Kumar R."/>
            <person name="Das P."/>
            <person name="Joshi C.G."/>
            <person name="Kumar D."/>
            <person name="Nagpure N.S."/>
            <person name="Pandey M."/>
            <person name="Agarwal S."/>
            <person name="Srivastava S."/>
            <person name="Singh M."/>
            <person name="Sahoo L."/>
            <person name="Jayasankar P."/>
            <person name="Meher P.K."/>
            <person name="Koringa P.G."/>
            <person name="Iquebal M.A."/>
            <person name="Das S.P."/>
            <person name="Bit A."/>
            <person name="Patnaik S."/>
            <person name="Patel N."/>
            <person name="Shah T.M."/>
            <person name="Hinsu A."/>
            <person name="Jena J.K."/>
        </authorList>
    </citation>
    <scope>NUCLEOTIDE SEQUENCE</scope>
    <source>
        <strain evidence="3">CIFAMagur01</strain>
        <tissue evidence="3">Testis</tissue>
    </source>
</reference>
<evidence type="ECO:0000256" key="1">
    <source>
        <dbReference type="SAM" id="MobiDB-lite"/>
    </source>
</evidence>
<dbReference type="OrthoDB" id="10693805at2759"/>
<name>A0A8J4TKC8_CLAMG</name>
<sequence>MTQHSPNDDDEEELTPTNKVTDMASNPMLQECIKTAEDLLKRVDLLCSHQNQEVEGRAKLCSKLRAELKFLQK</sequence>